<feature type="transmembrane region" description="Helical" evidence="1">
    <location>
        <begin position="158"/>
        <end position="175"/>
    </location>
</feature>
<dbReference type="RefSeq" id="WP_204497440.1">
    <property type="nucleotide sequence ID" value="NZ_JAFBDR010000002.1"/>
</dbReference>
<gene>
    <name evidence="3" type="ORF">JOC48_000473</name>
</gene>
<evidence type="ECO:0000259" key="2">
    <source>
        <dbReference type="Pfam" id="PF00561"/>
    </source>
</evidence>
<dbReference type="InterPro" id="IPR029058">
    <property type="entry name" value="AB_hydrolase_fold"/>
</dbReference>
<dbReference type="PANTHER" id="PTHR43358:SF4">
    <property type="entry name" value="ALPHA_BETA HYDROLASE FOLD-1 DOMAIN-CONTAINING PROTEIN"/>
    <property type="match status" value="1"/>
</dbReference>
<reference evidence="3 4" key="1">
    <citation type="submission" date="2021-01" db="EMBL/GenBank/DDBJ databases">
        <title>Genomic Encyclopedia of Type Strains, Phase IV (KMG-IV): sequencing the most valuable type-strain genomes for metagenomic binning, comparative biology and taxonomic classification.</title>
        <authorList>
            <person name="Goeker M."/>
        </authorList>
    </citation>
    <scope>NUCLEOTIDE SEQUENCE [LARGE SCALE GENOMIC DNA]</scope>
    <source>
        <strain evidence="3 4">DSM 23711</strain>
    </source>
</reference>
<feature type="transmembrane region" description="Helical" evidence="1">
    <location>
        <begin position="208"/>
        <end position="225"/>
    </location>
</feature>
<evidence type="ECO:0000313" key="3">
    <source>
        <dbReference type="EMBL" id="MBM7569995.1"/>
    </source>
</evidence>
<dbReference type="InterPro" id="IPR052920">
    <property type="entry name" value="DNA-binding_regulatory"/>
</dbReference>
<dbReference type="EMBL" id="JAFBDR010000002">
    <property type="protein sequence ID" value="MBM7569995.1"/>
    <property type="molecule type" value="Genomic_DNA"/>
</dbReference>
<feature type="domain" description="AB hydrolase-1" evidence="2">
    <location>
        <begin position="84"/>
        <end position="195"/>
    </location>
</feature>
<dbReference type="PANTHER" id="PTHR43358">
    <property type="entry name" value="ALPHA/BETA-HYDROLASE"/>
    <property type="match status" value="1"/>
</dbReference>
<name>A0ABS2MVX4_9BACI</name>
<dbReference type="InterPro" id="IPR000073">
    <property type="entry name" value="AB_hydrolase_1"/>
</dbReference>
<proteinExistence type="predicted"/>
<evidence type="ECO:0000256" key="1">
    <source>
        <dbReference type="SAM" id="Phobius"/>
    </source>
</evidence>
<keyword evidence="1" id="KW-0812">Transmembrane</keyword>
<organism evidence="3 4">
    <name type="scientific">Aquibacillus albus</name>
    <dbReference type="NCBI Taxonomy" id="1168171"/>
    <lineage>
        <taxon>Bacteria</taxon>
        <taxon>Bacillati</taxon>
        <taxon>Bacillota</taxon>
        <taxon>Bacilli</taxon>
        <taxon>Bacillales</taxon>
        <taxon>Bacillaceae</taxon>
        <taxon>Aquibacillus</taxon>
    </lineage>
</organism>
<protein>
    <submittedName>
        <fullName evidence="3">Pimeloyl-ACP methyl ester carboxylesterase</fullName>
    </submittedName>
</protein>
<keyword evidence="4" id="KW-1185">Reference proteome</keyword>
<dbReference type="Pfam" id="PF00561">
    <property type="entry name" value="Abhydrolase_1"/>
    <property type="match status" value="1"/>
</dbReference>
<accession>A0ABS2MVX4</accession>
<comment type="caution">
    <text evidence="3">The sequence shown here is derived from an EMBL/GenBank/DDBJ whole genome shotgun (WGS) entry which is preliminary data.</text>
</comment>
<keyword evidence="1" id="KW-1133">Transmembrane helix</keyword>
<evidence type="ECO:0000313" key="4">
    <source>
        <dbReference type="Proteomes" id="UP001296943"/>
    </source>
</evidence>
<dbReference type="Proteomes" id="UP001296943">
    <property type="component" value="Unassembled WGS sequence"/>
</dbReference>
<keyword evidence="1" id="KW-0472">Membrane</keyword>
<dbReference type="SUPFAM" id="SSF53474">
    <property type="entry name" value="alpha/beta-Hydrolases"/>
    <property type="match status" value="1"/>
</dbReference>
<sequence>MDLKTVDTLPKQKLHELILQIIFSPILAVIGLVVAWGLTHPKRNKVKGNPAKHGMTFQDIVFKSADHKTNLKGWLMEAANPVGTIIFSHGYRGSRTKSPINSLKLAKHYVEKGYNVLSFDYRNCGESEGNKSTVGALESKDLIGAIQYIKRNMTYKKIILMGWSTGGACAIMAAAKENVDAIIADSAFDNLETYLDDCLSEWTNLPKLVNPFILFFFPILSLGYHPRMVNPSKSLDKINCPVYFIHNQNDEKVPHTCSVRMHQAYQGVKKLWITSKGGHVKNHLSNQDYLINIDDFLDEAVKGS</sequence>
<feature type="transmembrane region" description="Helical" evidence="1">
    <location>
        <begin position="17"/>
        <end position="38"/>
    </location>
</feature>
<dbReference type="Gene3D" id="3.40.50.1820">
    <property type="entry name" value="alpha/beta hydrolase"/>
    <property type="match status" value="1"/>
</dbReference>